<dbReference type="OrthoDB" id="363007at2"/>
<comment type="caution">
    <text evidence="2">The sequence shown here is derived from an EMBL/GenBank/DDBJ whole genome shotgun (WGS) entry which is preliminary data.</text>
</comment>
<evidence type="ECO:0000256" key="1">
    <source>
        <dbReference type="SAM" id="SignalP"/>
    </source>
</evidence>
<sequence>MKAKLKTALMAVLATLAMTAPALAHYPFCTCALRDGSITCTGGFSDGTGAEGVKLDVISYDEEVLIPGKFGADSKVSFKRPDGEFYILFDAGPGHVVEIDWHDIDGVEK</sequence>
<evidence type="ECO:0008006" key="4">
    <source>
        <dbReference type="Google" id="ProtNLM"/>
    </source>
</evidence>
<reference evidence="2 3" key="1">
    <citation type="submission" date="2019-06" db="EMBL/GenBank/DDBJ databases">
        <title>Sorghum-associated microbial communities from plants grown in Nebraska, USA.</title>
        <authorList>
            <person name="Schachtman D."/>
        </authorList>
    </citation>
    <scope>NUCLEOTIDE SEQUENCE [LARGE SCALE GENOMIC DNA]</scope>
    <source>
        <strain evidence="2 3">1225</strain>
    </source>
</reference>
<evidence type="ECO:0000313" key="3">
    <source>
        <dbReference type="Proteomes" id="UP000320653"/>
    </source>
</evidence>
<evidence type="ECO:0000313" key="2">
    <source>
        <dbReference type="EMBL" id="TWF46524.1"/>
    </source>
</evidence>
<organism evidence="2 3">
    <name type="scientific">Neorhizobium alkalisoli</name>
    <dbReference type="NCBI Taxonomy" id="528178"/>
    <lineage>
        <taxon>Bacteria</taxon>
        <taxon>Pseudomonadati</taxon>
        <taxon>Pseudomonadota</taxon>
        <taxon>Alphaproteobacteria</taxon>
        <taxon>Hyphomicrobiales</taxon>
        <taxon>Rhizobiaceae</taxon>
        <taxon>Rhizobium/Agrobacterium group</taxon>
        <taxon>Neorhizobium</taxon>
    </lineage>
</organism>
<keyword evidence="1" id="KW-0732">Signal</keyword>
<accession>A0A561Q809</accession>
<feature type="signal peptide" evidence="1">
    <location>
        <begin position="1"/>
        <end position="24"/>
    </location>
</feature>
<gene>
    <name evidence="2" type="ORF">FHW37_11493</name>
</gene>
<dbReference type="RefSeq" id="WP_145643202.1">
    <property type="nucleotide sequence ID" value="NZ_VIWP01000014.1"/>
</dbReference>
<dbReference type="AlphaFoldDB" id="A0A561Q809"/>
<name>A0A561Q809_9HYPH</name>
<dbReference type="Proteomes" id="UP000320653">
    <property type="component" value="Unassembled WGS sequence"/>
</dbReference>
<protein>
    <recommendedName>
        <fullName evidence="4">Secreted protein</fullName>
    </recommendedName>
</protein>
<proteinExistence type="predicted"/>
<keyword evidence="3" id="KW-1185">Reference proteome</keyword>
<dbReference type="EMBL" id="VIWP01000014">
    <property type="protein sequence ID" value="TWF46524.1"/>
    <property type="molecule type" value="Genomic_DNA"/>
</dbReference>
<feature type="chain" id="PRO_5022201987" description="Secreted protein" evidence="1">
    <location>
        <begin position="25"/>
        <end position="109"/>
    </location>
</feature>